<dbReference type="AlphaFoldDB" id="A0A0S4ITS4"/>
<evidence type="ECO:0000256" key="4">
    <source>
        <dbReference type="ARBA" id="ARBA00022777"/>
    </source>
</evidence>
<dbReference type="Gene3D" id="3.30.310.80">
    <property type="entry name" value="Kinase associated domain 1, KA1"/>
    <property type="match status" value="1"/>
</dbReference>
<evidence type="ECO:0000256" key="2">
    <source>
        <dbReference type="ARBA" id="ARBA00022679"/>
    </source>
</evidence>
<name>A0A0S4ITS4_BODSA</name>
<dbReference type="InterPro" id="IPR000719">
    <property type="entry name" value="Prot_kinase_dom"/>
</dbReference>
<evidence type="ECO:0000313" key="7">
    <source>
        <dbReference type="EMBL" id="CUF22346.1"/>
    </source>
</evidence>
<evidence type="ECO:0000259" key="6">
    <source>
        <dbReference type="PROSITE" id="PS50011"/>
    </source>
</evidence>
<reference evidence="8" key="1">
    <citation type="submission" date="2015-09" db="EMBL/GenBank/DDBJ databases">
        <authorList>
            <consortium name="Pathogen Informatics"/>
        </authorList>
    </citation>
    <scope>NUCLEOTIDE SEQUENCE [LARGE SCALE GENOMIC DNA]</scope>
    <source>
        <strain evidence="8">Lake Konstanz</strain>
    </source>
</reference>
<evidence type="ECO:0000256" key="5">
    <source>
        <dbReference type="ARBA" id="ARBA00022840"/>
    </source>
</evidence>
<dbReference type="PANTHER" id="PTHR24346:SF82">
    <property type="entry name" value="KP78A-RELATED"/>
    <property type="match status" value="1"/>
</dbReference>
<keyword evidence="1" id="KW-0723">Serine/threonine-protein kinase</keyword>
<sequence>MDKKIRREIKILKLFRHPNVCRLYEVITTSTDIFLIMEHVEGGELYEYIVKQGRLREDAARYIFQQIVCALEYCHHFRVVHRDLKPENILLGANLQVKLIDFGLSNLMQDGDFLATSCGSPNYAAPEVISGKLYHGPEVDVWSCGVILYALLCGCLPFDEETIPLLFSKIKKGKYNVPPHVTAGAKALLDQVLAVDPLVRLTVPQIRDNQWFNGNLPLHLVFNEAAFESNWDRASAGIVDQVKQLMNVKDKDIRNQIEAGEGRLYVAYQILYDVKRRSDIAESLVAEGLQTTGATFSLASPGRVTACQRELNMGLVLSMSPAMEALLDSGDAASNKSAYNSGTYLPASVQQDPTKMSLSMTPSSAGTFTITRPSTSVSSGNGLLSTSHQRSLAAVGSLRAATLGGNALSTSIDKPRVGSVARTQQMYTAQEEAFILQNNFGWRVGLMTDFRGPASMGVIYDVLKNLGLEWKMAAQFRLLLRHSAASAKDGIVLSMYVFRINEKHEKGSILDFSVVRGNTFEALDLILAVVEKMHQRIG</sequence>
<dbReference type="VEuPathDB" id="TriTrypDB:BSAL_60345"/>
<dbReference type="PROSITE" id="PS00108">
    <property type="entry name" value="PROTEIN_KINASE_ST"/>
    <property type="match status" value="1"/>
</dbReference>
<dbReference type="PANTHER" id="PTHR24346">
    <property type="entry name" value="MAP/MICROTUBULE AFFINITY-REGULATING KINASE"/>
    <property type="match status" value="1"/>
</dbReference>
<protein>
    <submittedName>
        <fullName evidence="7">Serine-threonine protein kinase, putative</fullName>
    </submittedName>
</protein>
<dbReference type="EMBL" id="CYKH01000268">
    <property type="protein sequence ID" value="CUF22346.1"/>
    <property type="molecule type" value="Genomic_DNA"/>
</dbReference>
<dbReference type="InterPro" id="IPR008271">
    <property type="entry name" value="Ser/Thr_kinase_AS"/>
</dbReference>
<dbReference type="SMART" id="SM00220">
    <property type="entry name" value="S_TKc"/>
    <property type="match status" value="1"/>
</dbReference>
<dbReference type="Gene3D" id="1.10.510.10">
    <property type="entry name" value="Transferase(Phosphotransferase) domain 1"/>
    <property type="match status" value="1"/>
</dbReference>
<dbReference type="GO" id="GO:0005524">
    <property type="term" value="F:ATP binding"/>
    <property type="evidence" value="ECO:0007669"/>
    <property type="project" value="UniProtKB-KW"/>
</dbReference>
<organism evidence="7 8">
    <name type="scientific">Bodo saltans</name>
    <name type="common">Flagellated protozoan</name>
    <dbReference type="NCBI Taxonomy" id="75058"/>
    <lineage>
        <taxon>Eukaryota</taxon>
        <taxon>Discoba</taxon>
        <taxon>Euglenozoa</taxon>
        <taxon>Kinetoplastea</taxon>
        <taxon>Metakinetoplastina</taxon>
        <taxon>Eubodonida</taxon>
        <taxon>Bodonidae</taxon>
        <taxon>Bodo</taxon>
    </lineage>
</organism>
<accession>A0A0S4ITS4</accession>
<dbReference type="Proteomes" id="UP000051952">
    <property type="component" value="Unassembled WGS sequence"/>
</dbReference>
<dbReference type="GO" id="GO:0004674">
    <property type="term" value="F:protein serine/threonine kinase activity"/>
    <property type="evidence" value="ECO:0007669"/>
    <property type="project" value="UniProtKB-KW"/>
</dbReference>
<feature type="domain" description="Protein kinase" evidence="6">
    <location>
        <begin position="1"/>
        <end position="212"/>
    </location>
</feature>
<dbReference type="InterPro" id="IPR011009">
    <property type="entry name" value="Kinase-like_dom_sf"/>
</dbReference>
<proteinExistence type="predicted"/>
<dbReference type="InterPro" id="IPR028375">
    <property type="entry name" value="KA1/Ssp2_C"/>
</dbReference>
<dbReference type="GO" id="GO:0035556">
    <property type="term" value="P:intracellular signal transduction"/>
    <property type="evidence" value="ECO:0007669"/>
    <property type="project" value="TreeGrafter"/>
</dbReference>
<dbReference type="OrthoDB" id="193931at2759"/>
<gene>
    <name evidence="7" type="ORF">BSAL_60345</name>
</gene>
<keyword evidence="8" id="KW-1185">Reference proteome</keyword>
<keyword evidence="4 7" id="KW-0418">Kinase</keyword>
<keyword evidence="3" id="KW-0547">Nucleotide-binding</keyword>
<evidence type="ECO:0000256" key="1">
    <source>
        <dbReference type="ARBA" id="ARBA00022527"/>
    </source>
</evidence>
<dbReference type="SUPFAM" id="SSF103243">
    <property type="entry name" value="KA1-like"/>
    <property type="match status" value="1"/>
</dbReference>
<dbReference type="GO" id="GO:0005737">
    <property type="term" value="C:cytoplasm"/>
    <property type="evidence" value="ECO:0007669"/>
    <property type="project" value="TreeGrafter"/>
</dbReference>
<keyword evidence="5" id="KW-0067">ATP-binding</keyword>
<dbReference type="PROSITE" id="PS50011">
    <property type="entry name" value="PROTEIN_KINASE_DOM"/>
    <property type="match status" value="1"/>
</dbReference>
<dbReference type="Pfam" id="PF00069">
    <property type="entry name" value="Pkinase"/>
    <property type="match status" value="1"/>
</dbReference>
<evidence type="ECO:0000256" key="3">
    <source>
        <dbReference type="ARBA" id="ARBA00022741"/>
    </source>
</evidence>
<evidence type="ECO:0000313" key="8">
    <source>
        <dbReference type="Proteomes" id="UP000051952"/>
    </source>
</evidence>
<dbReference type="SUPFAM" id="SSF56112">
    <property type="entry name" value="Protein kinase-like (PK-like)"/>
    <property type="match status" value="1"/>
</dbReference>
<keyword evidence="2" id="KW-0808">Transferase</keyword>
<dbReference type="FunFam" id="1.10.510.10:FF:000571">
    <property type="entry name" value="Maternal embryonic leucine zipper kinase"/>
    <property type="match status" value="1"/>
</dbReference>